<keyword evidence="2" id="KW-1185">Reference proteome</keyword>
<feature type="non-terminal residue" evidence="1">
    <location>
        <position position="71"/>
    </location>
</feature>
<reference evidence="1 2" key="1">
    <citation type="journal article" date="2020" name="IScience">
        <title>Genome Sequencing of the Endangered Kingdonia uniflora (Circaeasteraceae, Ranunculales) Reveals Potential Mechanisms of Evolutionary Specialization.</title>
        <authorList>
            <person name="Sun Y."/>
            <person name="Deng T."/>
            <person name="Zhang A."/>
            <person name="Moore M.J."/>
            <person name="Landis J.B."/>
            <person name="Lin N."/>
            <person name="Zhang H."/>
            <person name="Zhang X."/>
            <person name="Huang J."/>
            <person name="Zhang X."/>
            <person name="Sun H."/>
            <person name="Wang H."/>
        </authorList>
    </citation>
    <scope>NUCLEOTIDE SEQUENCE [LARGE SCALE GENOMIC DNA]</scope>
    <source>
        <strain evidence="1">TB1705</strain>
        <tissue evidence="1">Leaf</tissue>
    </source>
</reference>
<accession>A0A7J7N5R8</accession>
<dbReference type="EMBL" id="JACGCM010001055">
    <property type="protein sequence ID" value="KAF6162258.1"/>
    <property type="molecule type" value="Genomic_DNA"/>
</dbReference>
<sequence>ENSKSFVIGLLSPNFLYARNPANSLASLHLSQKSQPINTRLHPLSWSSIGRHILQGISVLMVLISYSHRYI</sequence>
<dbReference type="AlphaFoldDB" id="A0A7J7N5R8"/>
<dbReference type="Proteomes" id="UP000541444">
    <property type="component" value="Unassembled WGS sequence"/>
</dbReference>
<evidence type="ECO:0000313" key="1">
    <source>
        <dbReference type="EMBL" id="KAF6162258.1"/>
    </source>
</evidence>
<protein>
    <submittedName>
        <fullName evidence="1">Uncharacterized protein</fullName>
    </submittedName>
</protein>
<organism evidence="1 2">
    <name type="scientific">Kingdonia uniflora</name>
    <dbReference type="NCBI Taxonomy" id="39325"/>
    <lineage>
        <taxon>Eukaryota</taxon>
        <taxon>Viridiplantae</taxon>
        <taxon>Streptophyta</taxon>
        <taxon>Embryophyta</taxon>
        <taxon>Tracheophyta</taxon>
        <taxon>Spermatophyta</taxon>
        <taxon>Magnoliopsida</taxon>
        <taxon>Ranunculales</taxon>
        <taxon>Circaeasteraceae</taxon>
        <taxon>Kingdonia</taxon>
    </lineage>
</organism>
<comment type="caution">
    <text evidence="1">The sequence shown here is derived from an EMBL/GenBank/DDBJ whole genome shotgun (WGS) entry which is preliminary data.</text>
</comment>
<gene>
    <name evidence="1" type="ORF">GIB67_008387</name>
</gene>
<proteinExistence type="predicted"/>
<evidence type="ECO:0000313" key="2">
    <source>
        <dbReference type="Proteomes" id="UP000541444"/>
    </source>
</evidence>
<name>A0A7J7N5R8_9MAGN</name>